<keyword evidence="7" id="KW-0051">Antiviral defense</keyword>
<dbReference type="EMBL" id="CP120373">
    <property type="protein sequence ID" value="WEX87179.1"/>
    <property type="molecule type" value="Genomic_DNA"/>
</dbReference>
<proteinExistence type="inferred from homology"/>
<dbReference type="EC" id="2.7.7.49" evidence="1"/>
<evidence type="ECO:0000259" key="10">
    <source>
        <dbReference type="PROSITE" id="PS50878"/>
    </source>
</evidence>
<keyword evidence="6 11" id="KW-0695">RNA-directed DNA polymerase</keyword>
<name>A0ABY8D8G1_9HYPH</name>
<feature type="domain" description="Reverse transcriptase" evidence="10">
    <location>
        <begin position="31"/>
        <end position="275"/>
    </location>
</feature>
<dbReference type="InterPro" id="IPR043502">
    <property type="entry name" value="DNA/RNA_pol_sf"/>
</dbReference>
<keyword evidence="5" id="KW-0460">Magnesium</keyword>
<protein>
    <recommendedName>
        <fullName evidence="1">RNA-directed DNA polymerase</fullName>
        <ecNumber evidence="1">2.7.7.49</ecNumber>
    </recommendedName>
</protein>
<dbReference type="PANTHER" id="PTHR34047">
    <property type="entry name" value="NUCLEAR INTRON MATURASE 1, MITOCHONDRIAL-RELATED"/>
    <property type="match status" value="1"/>
</dbReference>
<evidence type="ECO:0000313" key="12">
    <source>
        <dbReference type="Proteomes" id="UP001229355"/>
    </source>
</evidence>
<comment type="similarity">
    <text evidence="8">Belongs to the bacterial reverse transcriptase family.</text>
</comment>
<keyword evidence="2" id="KW-0808">Transferase</keyword>
<reference evidence="11 12" key="1">
    <citation type="submission" date="2023-03" db="EMBL/GenBank/DDBJ databases">
        <authorList>
            <person name="Kaur S."/>
            <person name="Espinosa-Saiz D."/>
            <person name="Velazquez E."/>
            <person name="Menendez E."/>
            <person name="diCenzo G.C."/>
        </authorList>
    </citation>
    <scope>NUCLEOTIDE SEQUENCE [LARGE SCALE GENOMIC DNA]</scope>
    <source>
        <strain evidence="11 12">LMG 24692</strain>
    </source>
</reference>
<evidence type="ECO:0000256" key="6">
    <source>
        <dbReference type="ARBA" id="ARBA00022918"/>
    </source>
</evidence>
<dbReference type="InterPro" id="IPR000123">
    <property type="entry name" value="Reverse_transcriptase_msDNA"/>
</dbReference>
<evidence type="ECO:0000256" key="2">
    <source>
        <dbReference type="ARBA" id="ARBA00022679"/>
    </source>
</evidence>
<keyword evidence="3" id="KW-0548">Nucleotidyltransferase</keyword>
<dbReference type="NCBIfam" id="NF038237">
    <property type="entry name" value="retron_Ec67_fus"/>
    <property type="match status" value="1"/>
</dbReference>
<dbReference type="PANTHER" id="PTHR34047:SF7">
    <property type="entry name" value="RNA-DIRECTED DNA POLYMERASE"/>
    <property type="match status" value="1"/>
</dbReference>
<evidence type="ECO:0000256" key="8">
    <source>
        <dbReference type="ARBA" id="ARBA00034120"/>
    </source>
</evidence>
<comment type="catalytic activity">
    <reaction evidence="9">
        <text>DNA(n) + a 2'-deoxyribonucleoside 5'-triphosphate = DNA(n+1) + diphosphate</text>
        <dbReference type="Rhea" id="RHEA:22508"/>
        <dbReference type="Rhea" id="RHEA-COMP:17339"/>
        <dbReference type="Rhea" id="RHEA-COMP:17340"/>
        <dbReference type="ChEBI" id="CHEBI:33019"/>
        <dbReference type="ChEBI" id="CHEBI:61560"/>
        <dbReference type="ChEBI" id="CHEBI:173112"/>
        <dbReference type="EC" id="2.7.7.49"/>
    </reaction>
</comment>
<dbReference type="Pfam" id="PF00078">
    <property type="entry name" value="RVT_1"/>
    <property type="match status" value="1"/>
</dbReference>
<evidence type="ECO:0000256" key="7">
    <source>
        <dbReference type="ARBA" id="ARBA00023118"/>
    </source>
</evidence>
<dbReference type="RefSeq" id="WP_280659237.1">
    <property type="nucleotide sequence ID" value="NZ_CP120373.1"/>
</dbReference>
<dbReference type="PROSITE" id="PS50878">
    <property type="entry name" value="RT_POL"/>
    <property type="match status" value="1"/>
</dbReference>
<dbReference type="GO" id="GO:0003964">
    <property type="term" value="F:RNA-directed DNA polymerase activity"/>
    <property type="evidence" value="ECO:0007669"/>
    <property type="project" value="UniProtKB-KW"/>
</dbReference>
<evidence type="ECO:0000256" key="3">
    <source>
        <dbReference type="ARBA" id="ARBA00022695"/>
    </source>
</evidence>
<evidence type="ECO:0000256" key="9">
    <source>
        <dbReference type="ARBA" id="ARBA00048173"/>
    </source>
</evidence>
<dbReference type="CDD" id="cd03487">
    <property type="entry name" value="RT_Bac_retron_II"/>
    <property type="match status" value="1"/>
</dbReference>
<dbReference type="InterPro" id="IPR053543">
    <property type="entry name" value="Bacterial_RT"/>
</dbReference>
<accession>A0ABY8D8G1</accession>
<dbReference type="PRINTS" id="PR00866">
    <property type="entry name" value="RNADNAPOLMS"/>
</dbReference>
<keyword evidence="12" id="KW-1185">Reference proteome</keyword>
<keyword evidence="4" id="KW-0479">Metal-binding</keyword>
<sequence length="592" mass="66825">MPPIVTQSASRLSNIKSLDQLAAVLEEQTRVLSYWLYKAEPERKYVHYSIPKKNGGWRHITAPKDGLKRIQGKLARLLAEIYNDIEQRRSNAPFSLRVSESVLAHGFKDKYSIITNARVHVGKRYVFNTDLEDFFPSITFGRVKAFFIADNNFRLSPPVATMIAQLACFRNQLPQGAPSSPIISNFIAHILDIKLNKMARAGNCSYTRYADDLTFSTNEARFPPTIARLVAGTTDRWVAGDGLLGRVYASGFRVNHDKSRMQLPKSRQEATGLTVNQNVNVASTYYKLARSMCDHLFTGGTCFEKIEGKWVEFPPHKLQGRMDFIYSVRRSRLQISLDHVSKKQHPIAYREREAEFCKQQSSFTTLYRNLLNYQSFHGMEKPVIVGEGITDGLYIRAAIQSTGVLFPKLYDATGDGEILVSFYKHSEKRKFYQIGEGASQLKPFIQEYTKLMGPFKTRPKQPVIVIVDNDDEGRGVLNVAGSRWQKDVKTAAPFYHLVSNLYIIPIPAKAGLTSTAIEDLFDSAWLAAQDIGGRKFTKSNEFNSATHFGKAELVGQIVRPQRTTIDWADFQPLLARIQAAIVDYEAKLALSP</sequence>
<evidence type="ECO:0000256" key="1">
    <source>
        <dbReference type="ARBA" id="ARBA00012493"/>
    </source>
</evidence>
<dbReference type="InterPro" id="IPR051083">
    <property type="entry name" value="GrpII_Intron_Splice-Mob/Def"/>
</dbReference>
<dbReference type="Proteomes" id="UP001229355">
    <property type="component" value="Chromosome 1"/>
</dbReference>
<dbReference type="SUPFAM" id="SSF56672">
    <property type="entry name" value="DNA/RNA polymerases"/>
    <property type="match status" value="1"/>
</dbReference>
<gene>
    <name evidence="11" type="ORF">PZN02_003546</name>
</gene>
<evidence type="ECO:0000256" key="5">
    <source>
        <dbReference type="ARBA" id="ARBA00022842"/>
    </source>
</evidence>
<evidence type="ECO:0000313" key="11">
    <source>
        <dbReference type="EMBL" id="WEX87179.1"/>
    </source>
</evidence>
<organism evidence="11 12">
    <name type="scientific">Sinorhizobium garamanticum</name>
    <dbReference type="NCBI Taxonomy" id="680247"/>
    <lineage>
        <taxon>Bacteria</taxon>
        <taxon>Pseudomonadati</taxon>
        <taxon>Pseudomonadota</taxon>
        <taxon>Alphaproteobacteria</taxon>
        <taxon>Hyphomicrobiales</taxon>
        <taxon>Rhizobiaceae</taxon>
        <taxon>Sinorhizobium/Ensifer group</taxon>
        <taxon>Sinorhizobium</taxon>
    </lineage>
</organism>
<evidence type="ECO:0000256" key="4">
    <source>
        <dbReference type="ARBA" id="ARBA00022723"/>
    </source>
</evidence>
<dbReference type="InterPro" id="IPR000477">
    <property type="entry name" value="RT_dom"/>
</dbReference>